<comment type="catalytic activity">
    <reaction evidence="1">
        <text>a 1,2-diacyl-sn-glycero-3-phosphocholine + H2O = a 1,2-diacyl-sn-glycero-3-phosphate + choline + H(+)</text>
        <dbReference type="Rhea" id="RHEA:14445"/>
        <dbReference type="ChEBI" id="CHEBI:15354"/>
        <dbReference type="ChEBI" id="CHEBI:15377"/>
        <dbReference type="ChEBI" id="CHEBI:15378"/>
        <dbReference type="ChEBI" id="CHEBI:57643"/>
        <dbReference type="ChEBI" id="CHEBI:58608"/>
        <dbReference type="EC" id="3.1.4.4"/>
    </reaction>
</comment>
<dbReference type="PANTHER" id="PTHR18896">
    <property type="entry name" value="PHOSPHOLIPASE D"/>
    <property type="match status" value="1"/>
</dbReference>
<name>A0A433XL80_9HYPH</name>
<comment type="function">
    <text evidence="2">Could be a virulence factor.</text>
</comment>
<evidence type="ECO:0000256" key="9">
    <source>
        <dbReference type="ARBA" id="ARBA00029594"/>
    </source>
</evidence>
<dbReference type="Gene3D" id="3.30.870.10">
    <property type="entry name" value="Endonuclease Chain A"/>
    <property type="match status" value="2"/>
</dbReference>
<dbReference type="CDD" id="cd09140">
    <property type="entry name" value="PLDc_vPLD1_2_like_bac_1"/>
    <property type="match status" value="1"/>
</dbReference>
<dbReference type="PANTHER" id="PTHR18896:SF76">
    <property type="entry name" value="PHOSPHOLIPASE"/>
    <property type="match status" value="1"/>
</dbReference>
<evidence type="ECO:0000256" key="1">
    <source>
        <dbReference type="ARBA" id="ARBA00000798"/>
    </source>
</evidence>
<evidence type="ECO:0000259" key="10">
    <source>
        <dbReference type="PROSITE" id="PS50035"/>
    </source>
</evidence>
<dbReference type="InterPro" id="IPR015679">
    <property type="entry name" value="PLipase_D_fam"/>
</dbReference>
<feature type="domain" description="PLD phosphodiesterase" evidence="10">
    <location>
        <begin position="357"/>
        <end position="384"/>
    </location>
</feature>
<keyword evidence="6" id="KW-0677">Repeat</keyword>
<organism evidence="11 12">
    <name type="scientific">Arsenicitalea aurantiaca</name>
    <dbReference type="NCBI Taxonomy" id="1783274"/>
    <lineage>
        <taxon>Bacteria</taxon>
        <taxon>Pseudomonadati</taxon>
        <taxon>Pseudomonadota</taxon>
        <taxon>Alphaproteobacteria</taxon>
        <taxon>Hyphomicrobiales</taxon>
        <taxon>Devosiaceae</taxon>
        <taxon>Arsenicitalea</taxon>
    </lineage>
</organism>
<evidence type="ECO:0000256" key="8">
    <source>
        <dbReference type="ARBA" id="ARBA00023098"/>
    </source>
</evidence>
<evidence type="ECO:0000313" key="12">
    <source>
        <dbReference type="Proteomes" id="UP000281547"/>
    </source>
</evidence>
<evidence type="ECO:0000256" key="2">
    <source>
        <dbReference type="ARBA" id="ARBA00003145"/>
    </source>
</evidence>
<dbReference type="EMBL" id="RZNJ01000001">
    <property type="protein sequence ID" value="RUT34839.1"/>
    <property type="molecule type" value="Genomic_DNA"/>
</dbReference>
<dbReference type="GO" id="GO:0004630">
    <property type="term" value="F:phospholipase D activity"/>
    <property type="evidence" value="ECO:0007669"/>
    <property type="project" value="UniProtKB-EC"/>
</dbReference>
<keyword evidence="5" id="KW-0964">Secreted</keyword>
<comment type="subcellular location">
    <subcellularLocation>
        <location evidence="3">Secreted</location>
    </subcellularLocation>
</comment>
<protein>
    <recommendedName>
        <fullName evidence="4">Phospholipase D</fullName>
    </recommendedName>
    <alternativeName>
        <fullName evidence="9">Choline phosphatase</fullName>
    </alternativeName>
</protein>
<dbReference type="SMART" id="SM00155">
    <property type="entry name" value="PLDc"/>
    <property type="match status" value="2"/>
</dbReference>
<comment type="caution">
    <text evidence="11">The sequence shown here is derived from an EMBL/GenBank/DDBJ whole genome shotgun (WGS) entry which is preliminary data.</text>
</comment>
<dbReference type="SUPFAM" id="SSF56024">
    <property type="entry name" value="Phospholipase D/nuclease"/>
    <property type="match status" value="2"/>
</dbReference>
<keyword evidence="8" id="KW-0443">Lipid metabolism</keyword>
<keyword evidence="12" id="KW-1185">Reference proteome</keyword>
<dbReference type="Pfam" id="PF00614">
    <property type="entry name" value="PLDc"/>
    <property type="match status" value="1"/>
</dbReference>
<evidence type="ECO:0000313" key="11">
    <source>
        <dbReference type="EMBL" id="RUT34839.1"/>
    </source>
</evidence>
<dbReference type="AlphaFoldDB" id="A0A433XL80"/>
<dbReference type="GO" id="GO:0005576">
    <property type="term" value="C:extracellular region"/>
    <property type="evidence" value="ECO:0007669"/>
    <property type="project" value="UniProtKB-SubCell"/>
</dbReference>
<evidence type="ECO:0000256" key="6">
    <source>
        <dbReference type="ARBA" id="ARBA00022737"/>
    </source>
</evidence>
<evidence type="ECO:0000256" key="3">
    <source>
        <dbReference type="ARBA" id="ARBA00004613"/>
    </source>
</evidence>
<dbReference type="Proteomes" id="UP000281547">
    <property type="component" value="Unassembled WGS sequence"/>
</dbReference>
<evidence type="ECO:0000256" key="7">
    <source>
        <dbReference type="ARBA" id="ARBA00022801"/>
    </source>
</evidence>
<accession>A0A433XL80</accession>
<dbReference type="Pfam" id="PF13091">
    <property type="entry name" value="PLDc_2"/>
    <property type="match status" value="1"/>
</dbReference>
<evidence type="ECO:0000256" key="4">
    <source>
        <dbReference type="ARBA" id="ARBA00018392"/>
    </source>
</evidence>
<keyword evidence="7" id="KW-0378">Hydrolase</keyword>
<feature type="domain" description="PLD phosphodiesterase" evidence="10">
    <location>
        <begin position="143"/>
        <end position="170"/>
    </location>
</feature>
<reference evidence="11 12" key="1">
    <citation type="journal article" date="2016" name="Int. J. Syst. Evol. Microbiol.">
        <title>Arsenicitalea aurantiaca gen. nov., sp. nov., a new member of the family Hyphomicrobiaceae, isolated from high-arsenic sediment.</title>
        <authorList>
            <person name="Mu Y."/>
            <person name="Zhou L."/>
            <person name="Zeng X.C."/>
            <person name="Liu L."/>
            <person name="Pan Y."/>
            <person name="Chen X."/>
            <person name="Wang J."/>
            <person name="Li S."/>
            <person name="Li W.J."/>
            <person name="Wang Y."/>
        </authorList>
    </citation>
    <scope>NUCLEOTIDE SEQUENCE [LARGE SCALE GENOMIC DNA]</scope>
    <source>
        <strain evidence="11 12">42-50</strain>
    </source>
</reference>
<dbReference type="PROSITE" id="PS50035">
    <property type="entry name" value="PLD"/>
    <property type="match status" value="2"/>
</dbReference>
<sequence>MSRLEEQALAGNDDERKAGLLREGETCWRVAEAEQFAVIVDAAAYFRAAKRAILAARHSVLLIGWDFDARNSFEPDGKTLEGPNKIGRFLTWIAKRRPELNIYLLKWDLGMLRSLGRGETPLYMLRWMAHGNITMKLDGAHPKTAAHHMKILVVDDAIAFCGGIDMTTGRWDTRDHLENNPARRSPFGRALDPWHDATTCVTGPAARALGELARDRWRRATSETLPAPPPITAQWPEDIAQDFASVPLGIARTFAEHNGNPQVSEIEKASFAIIAAAERTLYIESQYLASRPIARALAARLAEPDGPEIFVLNPLSADGWLEAEAMDSARIRLLHLIAAADRHKRFSIWHPLNAAGTPIYVHAKIMIADDRILRIGSANLNNRSMGYDSECDLVLDARLAPDPDDTRARILAVRNDLLAEHLGTDTGTIADTLARTGSIRATIAALDRPGSRRLVPLETRPLTALEKTLAETDLVDPERPVSLRHQIGQIARRITGRR</sequence>
<gene>
    <name evidence="11" type="ORF">EMQ25_02450</name>
</gene>
<dbReference type="CDD" id="cd09143">
    <property type="entry name" value="PLDc_vPLD1_2_like_bac_2"/>
    <property type="match status" value="1"/>
</dbReference>
<proteinExistence type="predicted"/>
<dbReference type="InterPro" id="IPR001736">
    <property type="entry name" value="PLipase_D/transphosphatidylase"/>
</dbReference>
<dbReference type="OrthoDB" id="8828485at2"/>
<dbReference type="GO" id="GO:0009395">
    <property type="term" value="P:phospholipid catabolic process"/>
    <property type="evidence" value="ECO:0007669"/>
    <property type="project" value="TreeGrafter"/>
</dbReference>
<dbReference type="InterPro" id="IPR025202">
    <property type="entry name" value="PLD-like_dom"/>
</dbReference>
<evidence type="ECO:0000256" key="5">
    <source>
        <dbReference type="ARBA" id="ARBA00022525"/>
    </source>
</evidence>